<gene>
    <name evidence="1" type="primary">66</name>
    <name evidence="1" type="ORF">PBI_ISCA_66</name>
</gene>
<sequence length="64" mass="7407">MRNIQPGMNVAKQRRKITHLIDTAPVEHVPYLLSVLEMFDFEVAHGRPTPASEFIPMYHEEFGL</sequence>
<dbReference type="Proteomes" id="UP000422615">
    <property type="component" value="Segment"/>
</dbReference>
<organism evidence="1 2">
    <name type="scientific">Mycobacterium phage Isca</name>
    <dbReference type="NCBI Taxonomy" id="2656583"/>
    <lineage>
        <taxon>Viruses</taxon>
        <taxon>Duplodnaviria</taxon>
        <taxon>Heunggongvirae</taxon>
        <taxon>Uroviricota</taxon>
        <taxon>Caudoviricetes</taxon>
        <taxon>Veracruzvirus</taxon>
        <taxon>Veracruzvirus rockstar</taxon>
    </lineage>
</organism>
<evidence type="ECO:0000313" key="1">
    <source>
        <dbReference type="EMBL" id="QGJ97346.1"/>
    </source>
</evidence>
<accession>A0A649VXX6</accession>
<protein>
    <submittedName>
        <fullName evidence="1">Uncharacterized protein</fullName>
    </submittedName>
</protein>
<proteinExistence type="predicted"/>
<dbReference type="EMBL" id="MN586063">
    <property type="protein sequence ID" value="QGJ97346.1"/>
    <property type="molecule type" value="Genomic_DNA"/>
</dbReference>
<reference evidence="1 2" key="1">
    <citation type="submission" date="2019-10" db="EMBL/GenBank/DDBJ databases">
        <authorList>
            <person name="Garlena R.A."/>
            <person name="Russell D.A."/>
            <person name="Pope W.H."/>
            <person name="Jacobs-Sera D."/>
            <person name="Hatfull G.F."/>
        </authorList>
    </citation>
    <scope>NUCLEOTIDE SEQUENCE [LARGE SCALE GENOMIC DNA]</scope>
</reference>
<evidence type="ECO:0000313" key="2">
    <source>
        <dbReference type="Proteomes" id="UP000422615"/>
    </source>
</evidence>
<name>A0A649VXX6_9CAUD</name>